<proteinExistence type="predicted"/>
<reference evidence="2" key="1">
    <citation type="submission" date="2017-06" db="EMBL/GenBank/DDBJ databases">
        <title>Capnocytophaga spp. assemblies.</title>
        <authorList>
            <person name="Gulvik C.A."/>
        </authorList>
    </citation>
    <scope>NUCLEOTIDE SEQUENCE [LARGE SCALE GENOMIC DNA]</scope>
    <source>
        <strain evidence="2">H4486</strain>
    </source>
</reference>
<sequence length="153" mass="16137">MSKINQKTLTESATTAAGVVAGAMVSRVAADKLSGVLKKPLLRHGALAIAGLALAAFVNPKETSGKLLQSAGAGMAATQLTEVLKSVLTKENEPMKEGILKTALGAPAEETTVYVDSSSNYDYYPYEDVENPFEEQLQQQNLFLSGADLFAEA</sequence>
<name>A0A250F3B2_CAPSP</name>
<protein>
    <submittedName>
        <fullName evidence="1">Uncharacterized protein</fullName>
    </submittedName>
</protein>
<organism evidence="1 2">
    <name type="scientific">Capnocytophaga sputigena</name>
    <dbReference type="NCBI Taxonomy" id="1019"/>
    <lineage>
        <taxon>Bacteria</taxon>
        <taxon>Pseudomonadati</taxon>
        <taxon>Bacteroidota</taxon>
        <taxon>Flavobacteriia</taxon>
        <taxon>Flavobacteriales</taxon>
        <taxon>Flavobacteriaceae</taxon>
        <taxon>Capnocytophaga</taxon>
    </lineage>
</organism>
<gene>
    <name evidence="1" type="ORF">CGC59_01860</name>
</gene>
<dbReference type="AlphaFoldDB" id="A0A250F3B2"/>
<dbReference type="Proteomes" id="UP000217334">
    <property type="component" value="Chromosome"/>
</dbReference>
<accession>A0A250F3B2</accession>
<evidence type="ECO:0000313" key="2">
    <source>
        <dbReference type="Proteomes" id="UP000217334"/>
    </source>
</evidence>
<dbReference type="EMBL" id="CP022383">
    <property type="protein sequence ID" value="ATA78497.1"/>
    <property type="molecule type" value="Genomic_DNA"/>
</dbReference>
<dbReference type="RefSeq" id="WP_095900666.1">
    <property type="nucleotide sequence ID" value="NZ_CP022383.1"/>
</dbReference>
<evidence type="ECO:0000313" key="1">
    <source>
        <dbReference type="EMBL" id="ATA78497.1"/>
    </source>
</evidence>